<gene>
    <name evidence="2" type="ORF">E2626_04890</name>
</gene>
<dbReference type="PANTHER" id="PTHR23131">
    <property type="entry name" value="ENDORIBONUCLEASE LACTB2"/>
    <property type="match status" value="1"/>
</dbReference>
<dbReference type="PANTHER" id="PTHR23131:SF4">
    <property type="entry name" value="METALLO-BETA-LACTAMASE SUPERFAMILY POTEIN"/>
    <property type="match status" value="1"/>
</dbReference>
<dbReference type="GO" id="GO:0016787">
    <property type="term" value="F:hydrolase activity"/>
    <property type="evidence" value="ECO:0007669"/>
    <property type="project" value="UniProtKB-KW"/>
</dbReference>
<dbReference type="InterPro" id="IPR050662">
    <property type="entry name" value="Sec-metab_biosynth-thioest"/>
</dbReference>
<evidence type="ECO:0000313" key="3">
    <source>
        <dbReference type="Proteomes" id="UP000297776"/>
    </source>
</evidence>
<name>A0A4Y8LMF5_9BACL</name>
<sequence length="322" mass="36000">MKDPFIHQLTIPTPFAVGDVHTYVLIGDAVTLVDTGPDTAEGKEVLITKLKEIGLQPEDIDQVVLTHHHPDHAGLSEFFSGARLYAHKDGERFLTRSASFMQLHDFFYTEFFKQAGLPEHYFILIEKMKETLKAMGRRPADSYLSEGDLIPGHGDWKVMESHGHSQGHISLVHESSAVIGGDLLIQHISSNPLIEPPFGINQPRPIPQLQYNESLSKLAALHPDVVYPGHGTPVYQASELITERLKKQHERALYVKSLIQNEETTAFEICKQLFPKIYKKQLGLTLSETMGQLDYLMAIGEIKAADMKGPAIIYRAESGVKL</sequence>
<keyword evidence="3" id="KW-1185">Reference proteome</keyword>
<dbReference type="EMBL" id="SORX01000002">
    <property type="protein sequence ID" value="TFE03153.1"/>
    <property type="molecule type" value="Genomic_DNA"/>
</dbReference>
<dbReference type="Pfam" id="PF00753">
    <property type="entry name" value="Lactamase_B"/>
    <property type="match status" value="1"/>
</dbReference>
<comment type="caution">
    <text evidence="2">The sequence shown here is derived from an EMBL/GenBank/DDBJ whole genome shotgun (WGS) entry which is preliminary data.</text>
</comment>
<dbReference type="Gene3D" id="3.60.15.10">
    <property type="entry name" value="Ribonuclease Z/Hydroxyacylglutathione hydrolase-like"/>
    <property type="match status" value="1"/>
</dbReference>
<protein>
    <submittedName>
        <fullName evidence="2">MBL fold metallo-hydrolase</fullName>
    </submittedName>
</protein>
<dbReference type="SUPFAM" id="SSF56281">
    <property type="entry name" value="Metallo-hydrolase/oxidoreductase"/>
    <property type="match status" value="1"/>
</dbReference>
<reference evidence="2 3" key="1">
    <citation type="submission" date="2019-03" db="EMBL/GenBank/DDBJ databases">
        <authorList>
            <person name="Yang Y."/>
        </authorList>
    </citation>
    <scope>NUCLEOTIDE SEQUENCE [LARGE SCALE GENOMIC DNA]</scope>
    <source>
        <strain evidence="2 3">ASL-1</strain>
    </source>
</reference>
<dbReference type="Proteomes" id="UP000297776">
    <property type="component" value="Unassembled WGS sequence"/>
</dbReference>
<dbReference type="SMART" id="SM00849">
    <property type="entry name" value="Lactamase_B"/>
    <property type="match status" value="1"/>
</dbReference>
<accession>A0A4Y8LMF5</accession>
<feature type="domain" description="Metallo-beta-lactamase" evidence="1">
    <location>
        <begin position="19"/>
        <end position="230"/>
    </location>
</feature>
<dbReference type="RefSeq" id="WP_134380256.1">
    <property type="nucleotide sequence ID" value="NZ_SORX01000002.1"/>
</dbReference>
<proteinExistence type="predicted"/>
<keyword evidence="2" id="KW-0378">Hydrolase</keyword>
<dbReference type="AlphaFoldDB" id="A0A4Y8LMF5"/>
<evidence type="ECO:0000313" key="2">
    <source>
        <dbReference type="EMBL" id="TFE03153.1"/>
    </source>
</evidence>
<evidence type="ECO:0000259" key="1">
    <source>
        <dbReference type="SMART" id="SM00849"/>
    </source>
</evidence>
<dbReference type="InterPro" id="IPR001279">
    <property type="entry name" value="Metallo-B-lactamas"/>
</dbReference>
<dbReference type="OrthoDB" id="2971563at2"/>
<dbReference type="InterPro" id="IPR036866">
    <property type="entry name" value="RibonucZ/Hydroxyglut_hydro"/>
</dbReference>
<organism evidence="2 3">
    <name type="scientific">Jeotgalibacillus salarius</name>
    <dbReference type="NCBI Taxonomy" id="546023"/>
    <lineage>
        <taxon>Bacteria</taxon>
        <taxon>Bacillati</taxon>
        <taxon>Bacillota</taxon>
        <taxon>Bacilli</taxon>
        <taxon>Bacillales</taxon>
        <taxon>Caryophanaceae</taxon>
        <taxon>Jeotgalibacillus</taxon>
    </lineage>
</organism>